<name>K9GWH1_9PROT</name>
<dbReference type="AlphaFoldDB" id="K9GWH1"/>
<sequence length="174" mass="19547">MKRIFLLRHLKSSWDFPELDDFDRPLNERGDRAGPLVARHIAAHAIRPDLVLCSAARRTRQTLDHIVEVFDGVPVLYERRLYEATAANLLKRLKELPADIESVMLIGHNPGLHKLATGLTEKEVPDTVAGLADLRAKYPTGTLVTLTAPVDEWTDLESGLCRLRAVVRPKDLEN</sequence>
<protein>
    <submittedName>
        <fullName evidence="1">Phosphohistidine phosphatase SixA</fullName>
    </submittedName>
</protein>
<proteinExistence type="predicted"/>
<dbReference type="PANTHER" id="PTHR47623:SF1">
    <property type="entry name" value="OS09G0287300 PROTEIN"/>
    <property type="match status" value="1"/>
</dbReference>
<dbReference type="SUPFAM" id="SSF53254">
    <property type="entry name" value="Phosphoglycerate mutase-like"/>
    <property type="match status" value="1"/>
</dbReference>
<dbReference type="Gene3D" id="3.40.50.1240">
    <property type="entry name" value="Phosphoglycerate mutase-like"/>
    <property type="match status" value="1"/>
</dbReference>
<evidence type="ECO:0000313" key="1">
    <source>
        <dbReference type="EMBL" id="EKV29592.1"/>
    </source>
</evidence>
<organism evidence="1 2">
    <name type="scientific">Caenispirillum salinarum AK4</name>
    <dbReference type="NCBI Taxonomy" id="1238182"/>
    <lineage>
        <taxon>Bacteria</taxon>
        <taxon>Pseudomonadati</taxon>
        <taxon>Pseudomonadota</taxon>
        <taxon>Alphaproteobacteria</taxon>
        <taxon>Rhodospirillales</taxon>
        <taxon>Novispirillaceae</taxon>
        <taxon>Caenispirillum</taxon>
    </lineage>
</organism>
<dbReference type="Proteomes" id="UP000009881">
    <property type="component" value="Unassembled WGS sequence"/>
</dbReference>
<accession>K9GWH1</accession>
<comment type="caution">
    <text evidence="1">The sequence shown here is derived from an EMBL/GenBank/DDBJ whole genome shotgun (WGS) entry which is preliminary data.</text>
</comment>
<keyword evidence="2" id="KW-1185">Reference proteome</keyword>
<dbReference type="InterPro" id="IPR013078">
    <property type="entry name" value="His_Pase_superF_clade-1"/>
</dbReference>
<gene>
    <name evidence="1" type="ORF">C882_0415</name>
</gene>
<dbReference type="RefSeq" id="WP_009541073.1">
    <property type="nucleotide sequence ID" value="NZ_ANHY01000012.1"/>
</dbReference>
<dbReference type="STRING" id="1238182.C882_0415"/>
<evidence type="ECO:0000313" key="2">
    <source>
        <dbReference type="Proteomes" id="UP000009881"/>
    </source>
</evidence>
<dbReference type="PANTHER" id="PTHR47623">
    <property type="entry name" value="OS09G0287300 PROTEIN"/>
    <property type="match status" value="1"/>
</dbReference>
<reference evidence="1 2" key="1">
    <citation type="journal article" date="2013" name="Genome Announc.">
        <title>Draft Genome Sequence of an Alphaproteobacterium, Caenispirillum salinarum AK4(T), Isolated from a Solar Saltern.</title>
        <authorList>
            <person name="Khatri I."/>
            <person name="Singh A."/>
            <person name="Korpole S."/>
            <person name="Pinnaka A.K."/>
            <person name="Subramanian S."/>
        </authorList>
    </citation>
    <scope>NUCLEOTIDE SEQUENCE [LARGE SCALE GENOMIC DNA]</scope>
    <source>
        <strain evidence="1 2">AK4</strain>
    </source>
</reference>
<dbReference type="InterPro" id="IPR029033">
    <property type="entry name" value="His_PPase_superfam"/>
</dbReference>
<dbReference type="OrthoDB" id="9810154at2"/>
<dbReference type="eggNOG" id="COG2062">
    <property type="taxonomic scope" value="Bacteria"/>
</dbReference>
<dbReference type="CDD" id="cd07067">
    <property type="entry name" value="HP_PGM_like"/>
    <property type="match status" value="1"/>
</dbReference>
<dbReference type="EMBL" id="ANHY01000012">
    <property type="protein sequence ID" value="EKV29592.1"/>
    <property type="molecule type" value="Genomic_DNA"/>
</dbReference>
<dbReference type="Pfam" id="PF00300">
    <property type="entry name" value="His_Phos_1"/>
    <property type="match status" value="1"/>
</dbReference>